<dbReference type="InterPro" id="IPR001478">
    <property type="entry name" value="PDZ"/>
</dbReference>
<accession>A0A9D1H612</accession>
<dbReference type="GO" id="GO:0004175">
    <property type="term" value="F:endopeptidase activity"/>
    <property type="evidence" value="ECO:0007669"/>
    <property type="project" value="TreeGrafter"/>
</dbReference>
<evidence type="ECO:0000259" key="8">
    <source>
        <dbReference type="PROSITE" id="PS50106"/>
    </source>
</evidence>
<evidence type="ECO:0000256" key="3">
    <source>
        <dbReference type="ARBA" id="ARBA00022801"/>
    </source>
</evidence>
<dbReference type="GO" id="GO:0007165">
    <property type="term" value="P:signal transduction"/>
    <property type="evidence" value="ECO:0007669"/>
    <property type="project" value="TreeGrafter"/>
</dbReference>
<organism evidence="9 10">
    <name type="scientific">Candidatus Faecivivens stercoripullorum</name>
    <dbReference type="NCBI Taxonomy" id="2840805"/>
    <lineage>
        <taxon>Bacteria</taxon>
        <taxon>Bacillati</taxon>
        <taxon>Bacillota</taxon>
        <taxon>Clostridia</taxon>
        <taxon>Eubacteriales</taxon>
        <taxon>Oscillospiraceae</taxon>
        <taxon>Oscillospiraceae incertae sedis</taxon>
        <taxon>Candidatus Faecivivens</taxon>
    </lineage>
</organism>
<keyword evidence="3 5" id="KW-0378">Hydrolase</keyword>
<evidence type="ECO:0000256" key="1">
    <source>
        <dbReference type="ARBA" id="ARBA00009179"/>
    </source>
</evidence>
<dbReference type="Proteomes" id="UP000824160">
    <property type="component" value="Unassembled WGS sequence"/>
</dbReference>
<dbReference type="Pfam" id="PF03572">
    <property type="entry name" value="Peptidase_S41"/>
    <property type="match status" value="1"/>
</dbReference>
<dbReference type="SMART" id="SM00228">
    <property type="entry name" value="PDZ"/>
    <property type="match status" value="1"/>
</dbReference>
<keyword evidence="2 5" id="KW-0645">Protease</keyword>
<dbReference type="PANTHER" id="PTHR32060">
    <property type="entry name" value="TAIL-SPECIFIC PROTEASE"/>
    <property type="match status" value="1"/>
</dbReference>
<dbReference type="InterPro" id="IPR041489">
    <property type="entry name" value="PDZ_6"/>
</dbReference>
<evidence type="ECO:0000256" key="6">
    <source>
        <dbReference type="SAM" id="MobiDB-lite"/>
    </source>
</evidence>
<reference evidence="9" key="2">
    <citation type="journal article" date="2021" name="PeerJ">
        <title>Extensive microbial diversity within the chicken gut microbiome revealed by metagenomics and culture.</title>
        <authorList>
            <person name="Gilroy R."/>
            <person name="Ravi A."/>
            <person name="Getino M."/>
            <person name="Pursley I."/>
            <person name="Horton D.L."/>
            <person name="Alikhan N.F."/>
            <person name="Baker D."/>
            <person name="Gharbi K."/>
            <person name="Hall N."/>
            <person name="Watson M."/>
            <person name="Adriaenssens E.M."/>
            <person name="Foster-Nyarko E."/>
            <person name="Jarju S."/>
            <person name="Secka A."/>
            <person name="Antonio M."/>
            <person name="Oren A."/>
            <person name="Chaudhuri R.R."/>
            <person name="La Ragione R."/>
            <person name="Hildebrand F."/>
            <person name="Pallen M.J."/>
        </authorList>
    </citation>
    <scope>NUCLEOTIDE SEQUENCE</scope>
    <source>
        <strain evidence="9">ChiBcec7-5410</strain>
    </source>
</reference>
<dbReference type="SUPFAM" id="SSF50156">
    <property type="entry name" value="PDZ domain-like"/>
    <property type="match status" value="1"/>
</dbReference>
<comment type="similarity">
    <text evidence="1 5">Belongs to the peptidase S41A family.</text>
</comment>
<keyword evidence="7" id="KW-0472">Membrane</keyword>
<feature type="domain" description="PDZ" evidence="8">
    <location>
        <begin position="114"/>
        <end position="196"/>
    </location>
</feature>
<dbReference type="InterPro" id="IPR005151">
    <property type="entry name" value="Tail-specific_protease"/>
</dbReference>
<evidence type="ECO:0000313" key="10">
    <source>
        <dbReference type="Proteomes" id="UP000824160"/>
    </source>
</evidence>
<dbReference type="PROSITE" id="PS50106">
    <property type="entry name" value="PDZ"/>
    <property type="match status" value="1"/>
</dbReference>
<dbReference type="EMBL" id="DVLW01000044">
    <property type="protein sequence ID" value="HIT93871.1"/>
    <property type="molecule type" value="Genomic_DNA"/>
</dbReference>
<proteinExistence type="inferred from homology"/>
<keyword evidence="7" id="KW-1133">Transmembrane helix</keyword>
<dbReference type="GO" id="GO:0006508">
    <property type="term" value="P:proteolysis"/>
    <property type="evidence" value="ECO:0007669"/>
    <property type="project" value="UniProtKB-KW"/>
</dbReference>
<dbReference type="GO" id="GO:0008236">
    <property type="term" value="F:serine-type peptidase activity"/>
    <property type="evidence" value="ECO:0007669"/>
    <property type="project" value="UniProtKB-KW"/>
</dbReference>
<keyword evidence="7" id="KW-0812">Transmembrane</keyword>
<dbReference type="Gene3D" id="3.30.750.44">
    <property type="match status" value="1"/>
</dbReference>
<dbReference type="Pfam" id="PF17820">
    <property type="entry name" value="PDZ_6"/>
    <property type="match status" value="1"/>
</dbReference>
<evidence type="ECO:0000256" key="5">
    <source>
        <dbReference type="RuleBase" id="RU004404"/>
    </source>
</evidence>
<evidence type="ECO:0000256" key="2">
    <source>
        <dbReference type="ARBA" id="ARBA00022670"/>
    </source>
</evidence>
<dbReference type="InterPro" id="IPR029045">
    <property type="entry name" value="ClpP/crotonase-like_dom_sf"/>
</dbReference>
<dbReference type="InterPro" id="IPR004447">
    <property type="entry name" value="Peptidase_S41A"/>
</dbReference>
<dbReference type="CDD" id="cd07560">
    <property type="entry name" value="Peptidase_S41_CPP"/>
    <property type="match status" value="1"/>
</dbReference>
<dbReference type="AlphaFoldDB" id="A0A9D1H612"/>
<name>A0A9D1H612_9FIRM</name>
<dbReference type="Gene3D" id="3.90.226.10">
    <property type="entry name" value="2-enoyl-CoA Hydratase, Chain A, domain 1"/>
    <property type="match status" value="1"/>
</dbReference>
<dbReference type="NCBIfam" id="TIGR00225">
    <property type="entry name" value="prc"/>
    <property type="match status" value="1"/>
</dbReference>
<dbReference type="GO" id="GO:0030288">
    <property type="term" value="C:outer membrane-bounded periplasmic space"/>
    <property type="evidence" value="ECO:0007669"/>
    <property type="project" value="TreeGrafter"/>
</dbReference>
<evidence type="ECO:0000256" key="4">
    <source>
        <dbReference type="ARBA" id="ARBA00022825"/>
    </source>
</evidence>
<dbReference type="SUPFAM" id="SSF52096">
    <property type="entry name" value="ClpP/crotonase"/>
    <property type="match status" value="1"/>
</dbReference>
<dbReference type="InterPro" id="IPR036034">
    <property type="entry name" value="PDZ_sf"/>
</dbReference>
<gene>
    <name evidence="9" type="ORF">IAC43_01675</name>
</gene>
<dbReference type="SMART" id="SM00245">
    <property type="entry name" value="TSPc"/>
    <property type="match status" value="1"/>
</dbReference>
<reference evidence="9" key="1">
    <citation type="submission" date="2020-10" db="EMBL/GenBank/DDBJ databases">
        <authorList>
            <person name="Gilroy R."/>
        </authorList>
    </citation>
    <scope>NUCLEOTIDE SEQUENCE</scope>
    <source>
        <strain evidence="9">ChiBcec7-5410</strain>
    </source>
</reference>
<dbReference type="PANTHER" id="PTHR32060:SF30">
    <property type="entry name" value="CARBOXY-TERMINAL PROCESSING PROTEASE CTPA"/>
    <property type="match status" value="1"/>
</dbReference>
<dbReference type="Gene3D" id="2.30.42.10">
    <property type="match status" value="1"/>
</dbReference>
<protein>
    <submittedName>
        <fullName evidence="9">S41 family peptidase</fullName>
    </submittedName>
</protein>
<dbReference type="CDD" id="cd06782">
    <property type="entry name" value="cpPDZ_CPP-like"/>
    <property type="match status" value="1"/>
</dbReference>
<sequence length="416" mass="44934">MKDTDRMKMDTLPEPDAHQQDKTLKTASARRRMMAALAAAFFCGSFFTLGVGGAYLRWQQQSHAAITEKLEEIENLIDQYYLYDVDEEAAANGIATGYADALDVYSCYRDKEAYEEFQAHNDGDLCGIGITVAQYGSDALNVLYLLDDSPAAGILQPGDAIVGVEGESVESLGYTGAVAKIQGEAGTSVQLTIRRNDELMDVSVERADVVNSGIYFQQFDQIGYLRISAFNNATPAAFKEAIEELMQQGVSGLIFDLRGNGGGLLTSVSEMLDYVLPAGDLVSKTDKDGKTVVMYTSDDDCIDLPMAVLVNESTASAAELFACDLQEYGVAVVVGTTTYGKGVMQTTYNLSDGSSLTLTTDYYNPSSGQNYNGVGVIPDIECPLTEEQQKDFVHFDPDHDPQLASALEALSGEKTS</sequence>
<feature type="transmembrane region" description="Helical" evidence="7">
    <location>
        <begin position="34"/>
        <end position="56"/>
    </location>
</feature>
<keyword evidence="4 5" id="KW-0720">Serine protease</keyword>
<evidence type="ECO:0000256" key="7">
    <source>
        <dbReference type="SAM" id="Phobius"/>
    </source>
</evidence>
<comment type="caution">
    <text evidence="9">The sequence shown here is derived from an EMBL/GenBank/DDBJ whole genome shotgun (WGS) entry which is preliminary data.</text>
</comment>
<evidence type="ECO:0000313" key="9">
    <source>
        <dbReference type="EMBL" id="HIT93871.1"/>
    </source>
</evidence>
<feature type="region of interest" description="Disordered" evidence="6">
    <location>
        <begin position="1"/>
        <end position="24"/>
    </location>
</feature>